<dbReference type="SMART" id="SM00408">
    <property type="entry name" value="IGc2"/>
    <property type="match status" value="2"/>
</dbReference>
<reference evidence="17" key="1">
    <citation type="submission" date="2025-08" db="UniProtKB">
        <authorList>
            <consortium name="RefSeq"/>
        </authorList>
    </citation>
    <scope>IDENTIFICATION</scope>
</reference>
<evidence type="ECO:0000256" key="4">
    <source>
        <dbReference type="ARBA" id="ARBA00022427"/>
    </source>
</evidence>
<accession>A0A6P8QKL2</accession>
<dbReference type="GeneID" id="117359869"/>
<keyword evidence="6 13" id="KW-0812">Transmembrane</keyword>
<protein>
    <submittedName>
        <fullName evidence="17">Junctional adhesion molecule B isoform X1</fullName>
    </submittedName>
</protein>
<keyword evidence="10 13" id="KW-0472">Membrane</keyword>
<evidence type="ECO:0000259" key="15">
    <source>
        <dbReference type="PROSITE" id="PS50835"/>
    </source>
</evidence>
<keyword evidence="8" id="KW-0965">Cell junction</keyword>
<dbReference type="InterPro" id="IPR013783">
    <property type="entry name" value="Ig-like_fold"/>
</dbReference>
<dbReference type="PROSITE" id="PS50835">
    <property type="entry name" value="IG_LIKE"/>
    <property type="match status" value="2"/>
</dbReference>
<dbReference type="InterPro" id="IPR003598">
    <property type="entry name" value="Ig_sub2"/>
</dbReference>
<keyword evidence="7 14" id="KW-0732">Signal</keyword>
<evidence type="ECO:0000256" key="9">
    <source>
        <dbReference type="ARBA" id="ARBA00022989"/>
    </source>
</evidence>
<dbReference type="SUPFAM" id="SSF48726">
    <property type="entry name" value="Immunoglobulin"/>
    <property type="match status" value="2"/>
</dbReference>
<keyword evidence="4" id="KW-0796">Tight junction</keyword>
<evidence type="ECO:0000256" key="8">
    <source>
        <dbReference type="ARBA" id="ARBA00022949"/>
    </source>
</evidence>
<dbReference type="GO" id="GO:0098636">
    <property type="term" value="C:protein complex involved in cell adhesion"/>
    <property type="evidence" value="ECO:0007669"/>
    <property type="project" value="TreeGrafter"/>
</dbReference>
<evidence type="ECO:0000256" key="7">
    <source>
        <dbReference type="ARBA" id="ARBA00022729"/>
    </source>
</evidence>
<comment type="subcellular location">
    <subcellularLocation>
        <location evidence="2">Cell junction</location>
        <location evidence="2">Tight junction</location>
    </subcellularLocation>
    <subcellularLocation>
        <location evidence="1">Cell membrane</location>
        <topology evidence="1">Single-pass type I membrane protein</topology>
    </subcellularLocation>
</comment>
<feature type="chain" id="PRO_5027907313" evidence="14">
    <location>
        <begin position="28"/>
        <end position="323"/>
    </location>
</feature>
<dbReference type="OrthoDB" id="10015491at2759"/>
<dbReference type="InterPro" id="IPR042625">
    <property type="entry name" value="JAM2"/>
</dbReference>
<feature type="transmembrane region" description="Helical" evidence="13">
    <location>
        <begin position="237"/>
        <end position="261"/>
    </location>
</feature>
<keyword evidence="5" id="KW-1003">Cell membrane</keyword>
<feature type="domain" description="Ig-like" evidence="15">
    <location>
        <begin position="11"/>
        <end position="127"/>
    </location>
</feature>
<keyword evidence="9 13" id="KW-1133">Transmembrane helix</keyword>
<dbReference type="InParanoid" id="A0A6P8QKL2"/>
<name>A0A6P8QKL2_GEOSA</name>
<keyword evidence="16" id="KW-1185">Reference proteome</keyword>
<organism evidence="16 17">
    <name type="scientific">Geotrypetes seraphini</name>
    <name type="common">Gaboon caecilian</name>
    <name type="synonym">Caecilia seraphini</name>
    <dbReference type="NCBI Taxonomy" id="260995"/>
    <lineage>
        <taxon>Eukaryota</taxon>
        <taxon>Metazoa</taxon>
        <taxon>Chordata</taxon>
        <taxon>Craniata</taxon>
        <taxon>Vertebrata</taxon>
        <taxon>Euteleostomi</taxon>
        <taxon>Amphibia</taxon>
        <taxon>Gymnophiona</taxon>
        <taxon>Geotrypetes</taxon>
    </lineage>
</organism>
<evidence type="ECO:0000256" key="10">
    <source>
        <dbReference type="ARBA" id="ARBA00023136"/>
    </source>
</evidence>
<evidence type="ECO:0000256" key="2">
    <source>
        <dbReference type="ARBA" id="ARBA00004435"/>
    </source>
</evidence>
<dbReference type="GO" id="GO:0005923">
    <property type="term" value="C:bicellular tight junction"/>
    <property type="evidence" value="ECO:0007669"/>
    <property type="project" value="UniProtKB-SubCell"/>
</dbReference>
<gene>
    <name evidence="17" type="primary">JAM2</name>
</gene>
<dbReference type="PANTHER" id="PTHR44663:SF2">
    <property type="entry name" value="JUNCTIONAL ADHESION MOLECULE B"/>
    <property type="match status" value="1"/>
</dbReference>
<dbReference type="Gene3D" id="2.60.40.10">
    <property type="entry name" value="Immunoglobulins"/>
    <property type="match status" value="2"/>
</dbReference>
<evidence type="ECO:0000313" key="16">
    <source>
        <dbReference type="Proteomes" id="UP000515159"/>
    </source>
</evidence>
<evidence type="ECO:0000256" key="3">
    <source>
        <dbReference type="ARBA" id="ARBA00008637"/>
    </source>
</evidence>
<dbReference type="FunFam" id="2.60.40.10:FF:000342">
    <property type="entry name" value="Junctional adhesion molecule A"/>
    <property type="match status" value="1"/>
</dbReference>
<dbReference type="Proteomes" id="UP000515159">
    <property type="component" value="Chromosome 4"/>
</dbReference>
<feature type="signal peptide" evidence="14">
    <location>
        <begin position="1"/>
        <end position="27"/>
    </location>
</feature>
<dbReference type="PANTHER" id="PTHR44663">
    <property type="entry name" value="JUNCTIONAL ADHESION MOLECULE B"/>
    <property type="match status" value="1"/>
</dbReference>
<keyword evidence="11" id="KW-1015">Disulfide bond</keyword>
<dbReference type="CTD" id="58494"/>
<dbReference type="GO" id="GO:0007159">
    <property type="term" value="P:leukocyte cell-cell adhesion"/>
    <property type="evidence" value="ECO:0007669"/>
    <property type="project" value="TreeGrafter"/>
</dbReference>
<evidence type="ECO:0000256" key="6">
    <source>
        <dbReference type="ARBA" id="ARBA00022692"/>
    </source>
</evidence>
<sequence>MQSVLSSQRMPLLLLGCALALCYKACGVTITTDNANVQAIEFEEAILSCKYTIEKDPNPRLEWKKLGQTHVSFVYYRGHLVGALKARAEMIDSSIRIKNVSRGDSGNYRCEVSAQGDTQVLAEALIHLKVLVAPGAPVCVVPISAMTGTVVELKCREEEGSPASQYRWFKDGTPLLETLTTHSKVRNSSYTINKKSGTLQFNTVAKADTGEYHCEAYNEIGQQKCAAKRMQVDDLNVSGIVAAVVVVALVIALCGLGVFYAQKKGYLSKKPEQLVNLHDLKKVISNTQSPLLSSWSTDCCQHILGHAKGFSFSFMPCAYVRLH</sequence>
<evidence type="ECO:0000313" key="17">
    <source>
        <dbReference type="RefSeq" id="XP_033799157.1"/>
    </source>
</evidence>
<evidence type="ECO:0000256" key="1">
    <source>
        <dbReference type="ARBA" id="ARBA00004251"/>
    </source>
</evidence>
<dbReference type="InterPro" id="IPR007110">
    <property type="entry name" value="Ig-like_dom"/>
</dbReference>
<evidence type="ECO:0000256" key="14">
    <source>
        <dbReference type="SAM" id="SignalP"/>
    </source>
</evidence>
<evidence type="ECO:0000256" key="11">
    <source>
        <dbReference type="ARBA" id="ARBA00023157"/>
    </source>
</evidence>
<dbReference type="GO" id="GO:0005886">
    <property type="term" value="C:plasma membrane"/>
    <property type="evidence" value="ECO:0007669"/>
    <property type="project" value="UniProtKB-SubCell"/>
</dbReference>
<dbReference type="KEGG" id="gsh:117359869"/>
<keyword evidence="12" id="KW-0393">Immunoglobulin domain</keyword>
<comment type="similarity">
    <text evidence="3">Belongs to the immunoglobulin superfamily.</text>
</comment>
<evidence type="ECO:0000256" key="13">
    <source>
        <dbReference type="SAM" id="Phobius"/>
    </source>
</evidence>
<evidence type="ECO:0000256" key="5">
    <source>
        <dbReference type="ARBA" id="ARBA00022475"/>
    </source>
</evidence>
<dbReference type="GO" id="GO:0009986">
    <property type="term" value="C:cell surface"/>
    <property type="evidence" value="ECO:0007669"/>
    <property type="project" value="TreeGrafter"/>
</dbReference>
<dbReference type="InterPro" id="IPR003599">
    <property type="entry name" value="Ig_sub"/>
</dbReference>
<dbReference type="InterPro" id="IPR036179">
    <property type="entry name" value="Ig-like_dom_sf"/>
</dbReference>
<dbReference type="Pfam" id="PF13927">
    <property type="entry name" value="Ig_3"/>
    <property type="match status" value="2"/>
</dbReference>
<evidence type="ECO:0000256" key="12">
    <source>
        <dbReference type="ARBA" id="ARBA00023319"/>
    </source>
</evidence>
<dbReference type="FunCoup" id="A0A6P8QKL2">
    <property type="interactions" value="372"/>
</dbReference>
<dbReference type="AlphaFoldDB" id="A0A6P8QKL2"/>
<proteinExistence type="inferred from homology"/>
<dbReference type="RefSeq" id="XP_033799157.1">
    <property type="nucleotide sequence ID" value="XM_033943266.1"/>
</dbReference>
<dbReference type="SMART" id="SM00409">
    <property type="entry name" value="IG"/>
    <property type="match status" value="2"/>
</dbReference>
<feature type="domain" description="Ig-like" evidence="15">
    <location>
        <begin position="134"/>
        <end position="238"/>
    </location>
</feature>